<proteinExistence type="predicted"/>
<dbReference type="EMBL" id="JAKELL010000002">
    <property type="protein sequence ID" value="KAH9000352.1"/>
    <property type="molecule type" value="Genomic_DNA"/>
</dbReference>
<feature type="transmembrane region" description="Helical" evidence="1">
    <location>
        <begin position="157"/>
        <end position="175"/>
    </location>
</feature>
<dbReference type="AlphaFoldDB" id="A0AAD4LUK9"/>
<evidence type="ECO:0000313" key="3">
    <source>
        <dbReference type="Proteomes" id="UP001201163"/>
    </source>
</evidence>
<feature type="transmembrane region" description="Helical" evidence="1">
    <location>
        <begin position="48"/>
        <end position="69"/>
    </location>
</feature>
<keyword evidence="1" id="KW-1133">Transmembrane helix</keyword>
<sequence>MHTSLHVLYCITQNLFVAFSCYEGFSSVTLKNGAEPSTIKLGRRRSPWTYPLLCSSLTTNFILLIHVSSRLRISGESMMVDTDDTKPECLLCPWVEYPEKNLMGIILFSLLIEKSAHGVNELVHIVLESDMVFRGLGPGIHSIIKATKPMIQKRKRWYLVTCRVVITKFLIIFGAKMRKFLMIANLRSLRLSYLYPDPGFCLLRIIPSEPESLPGTSESIRRLSSFKMFSPVIVRLPPS</sequence>
<feature type="transmembrane region" description="Helical" evidence="1">
    <location>
        <begin position="7"/>
        <end position="28"/>
    </location>
</feature>
<evidence type="ECO:0000313" key="2">
    <source>
        <dbReference type="EMBL" id="KAH9000352.1"/>
    </source>
</evidence>
<reference evidence="2" key="1">
    <citation type="submission" date="2022-01" db="EMBL/GenBank/DDBJ databases">
        <title>Comparative genomics reveals a dynamic genome evolution in the ectomycorrhizal milk-cap (Lactarius) mushrooms.</title>
        <authorList>
            <consortium name="DOE Joint Genome Institute"/>
            <person name="Lebreton A."/>
            <person name="Tang N."/>
            <person name="Kuo A."/>
            <person name="LaButti K."/>
            <person name="Drula E."/>
            <person name="Barry K."/>
            <person name="Clum A."/>
            <person name="Lipzen A."/>
            <person name="Mousain D."/>
            <person name="Ng V."/>
            <person name="Wang R."/>
            <person name="Wang X."/>
            <person name="Dai Y."/>
            <person name="Henrissat B."/>
            <person name="Grigoriev I.V."/>
            <person name="Guerin-Laguette A."/>
            <person name="Yu F."/>
            <person name="Martin F.M."/>
        </authorList>
    </citation>
    <scope>NUCLEOTIDE SEQUENCE</scope>
    <source>
        <strain evidence="2">QP</strain>
    </source>
</reference>
<organism evidence="2 3">
    <name type="scientific">Lactarius akahatsu</name>
    <dbReference type="NCBI Taxonomy" id="416441"/>
    <lineage>
        <taxon>Eukaryota</taxon>
        <taxon>Fungi</taxon>
        <taxon>Dikarya</taxon>
        <taxon>Basidiomycota</taxon>
        <taxon>Agaricomycotina</taxon>
        <taxon>Agaricomycetes</taxon>
        <taxon>Russulales</taxon>
        <taxon>Russulaceae</taxon>
        <taxon>Lactarius</taxon>
    </lineage>
</organism>
<keyword evidence="1" id="KW-0472">Membrane</keyword>
<accession>A0AAD4LUK9</accession>
<name>A0AAD4LUK9_9AGAM</name>
<evidence type="ECO:0000256" key="1">
    <source>
        <dbReference type="SAM" id="Phobius"/>
    </source>
</evidence>
<keyword evidence="3" id="KW-1185">Reference proteome</keyword>
<protein>
    <submittedName>
        <fullName evidence="2">Uncharacterized protein</fullName>
    </submittedName>
</protein>
<keyword evidence="1" id="KW-0812">Transmembrane</keyword>
<comment type="caution">
    <text evidence="2">The sequence shown here is derived from an EMBL/GenBank/DDBJ whole genome shotgun (WGS) entry which is preliminary data.</text>
</comment>
<dbReference type="Proteomes" id="UP001201163">
    <property type="component" value="Unassembled WGS sequence"/>
</dbReference>
<gene>
    <name evidence="2" type="ORF">EDB92DRAFT_1830745</name>
</gene>